<evidence type="ECO:0000259" key="2">
    <source>
        <dbReference type="Pfam" id="PF07727"/>
    </source>
</evidence>
<evidence type="ECO:0000313" key="3">
    <source>
        <dbReference type="EMBL" id="GEU75858.1"/>
    </source>
</evidence>
<dbReference type="EMBL" id="BKCJ010007166">
    <property type="protein sequence ID" value="GEU75858.1"/>
    <property type="molecule type" value="Genomic_DNA"/>
</dbReference>
<protein>
    <submittedName>
        <fullName evidence="3">Copia protein</fullName>
    </submittedName>
</protein>
<dbReference type="AlphaFoldDB" id="A0A6L2MPH2"/>
<reference evidence="3" key="1">
    <citation type="journal article" date="2019" name="Sci. Rep.">
        <title>Draft genome of Tanacetum cinerariifolium, the natural source of mosquito coil.</title>
        <authorList>
            <person name="Yamashiro T."/>
            <person name="Shiraishi A."/>
            <person name="Satake H."/>
            <person name="Nakayama K."/>
        </authorList>
    </citation>
    <scope>NUCLEOTIDE SEQUENCE</scope>
</reference>
<feature type="domain" description="Reverse transcriptase Ty1/copia-type" evidence="2">
    <location>
        <begin position="410"/>
        <end position="516"/>
    </location>
</feature>
<dbReference type="Pfam" id="PF07727">
    <property type="entry name" value="RVT_2"/>
    <property type="match status" value="1"/>
</dbReference>
<dbReference type="InterPro" id="IPR013103">
    <property type="entry name" value="RVT_2"/>
</dbReference>
<dbReference type="PANTHER" id="PTHR11439">
    <property type="entry name" value="GAG-POL-RELATED RETROTRANSPOSON"/>
    <property type="match status" value="1"/>
</dbReference>
<comment type="caution">
    <text evidence="3">The sequence shown here is derived from an EMBL/GenBank/DDBJ whole genome shotgun (WGS) entry which is preliminary data.</text>
</comment>
<organism evidence="3">
    <name type="scientific">Tanacetum cinerariifolium</name>
    <name type="common">Dalmatian daisy</name>
    <name type="synonym">Chrysanthemum cinerariifolium</name>
    <dbReference type="NCBI Taxonomy" id="118510"/>
    <lineage>
        <taxon>Eukaryota</taxon>
        <taxon>Viridiplantae</taxon>
        <taxon>Streptophyta</taxon>
        <taxon>Embryophyta</taxon>
        <taxon>Tracheophyta</taxon>
        <taxon>Spermatophyta</taxon>
        <taxon>Magnoliopsida</taxon>
        <taxon>eudicotyledons</taxon>
        <taxon>Gunneridae</taxon>
        <taxon>Pentapetalae</taxon>
        <taxon>asterids</taxon>
        <taxon>campanulids</taxon>
        <taxon>Asterales</taxon>
        <taxon>Asteraceae</taxon>
        <taxon>Asteroideae</taxon>
        <taxon>Anthemideae</taxon>
        <taxon>Anthemidinae</taxon>
        <taxon>Tanacetum</taxon>
    </lineage>
</organism>
<gene>
    <name evidence="3" type="ORF">Tci_047836</name>
</gene>
<name>A0A6L2MPH2_TANCI</name>
<accession>A0A6L2MPH2</accession>
<sequence>MELVKLTPLKGALVGLPGVNGSKTKQSKGGFRPERLAPKYHSNKAAEAHIHGRNDGIDMYVRSLPHLNLTNVCNIRRFEMIKYSFGDDEEYVAVKEDEYDDLTSKSKDACRAYQEIFRMMDEGWIDLVEIKEIDNLGGESTIWKSGSVGVLESQDGFNTKFLNALLSEWSKFITDVKLAKSLYTTNYDQFLAVPMFQRGEDPIECINKAMAFLSTVASRFLPSNNQLRTSSDPKNQATIQDNRVTIKQVQRRQNQSYAGTRNRGIATTSKGNFTAGQPRVTMKGYYEEVRISHQTLFACTPQQNGVVERRSRTLVETTIFSKAPLFSLGEGIIAPEPVVSIGTPSLTIINQDEPSTSTTQTHLETPSSVFPLGVKEADHDIEVAHMDNNPFVEFPIPEPSSKESSTQINKVKLHELGGVLKNKARLVKRGYHQEEGIDFEEYFTQVALLEAIRIFIAFAAHMNMVVYQIDVKIVFLNGILREDYVSQPDGFVDPENPNHVYKLKKALYGLKQAPQSIKKYGMENYEATDTPMLEKSKHDEDPQGKVVDPTCYHGMIDTLIYLTTSRPDLVFAACMCAQYQAKPTEKHLHAEQVENTVVELYFVRTEYQLADIFTKPLARERLEFLIKNLGMQSMFPKTLKKLADEEISSAGDFLGTAPSYTFIRDPMTRLCHRLIACSIAGRSHAPEKDKEMPQAVPPPLRTQGERIVRLKEEVYGVREALQGQREVLDSMACDFY</sequence>
<dbReference type="PANTHER" id="PTHR11439:SF495">
    <property type="entry name" value="REVERSE TRANSCRIPTASE, RNA-DEPENDENT DNA POLYMERASE-RELATED"/>
    <property type="match status" value="1"/>
</dbReference>
<dbReference type="SUPFAM" id="SSF53098">
    <property type="entry name" value="Ribonuclease H-like"/>
    <property type="match status" value="1"/>
</dbReference>
<feature type="region of interest" description="Disordered" evidence="1">
    <location>
        <begin position="251"/>
        <end position="273"/>
    </location>
</feature>
<dbReference type="InterPro" id="IPR012337">
    <property type="entry name" value="RNaseH-like_sf"/>
</dbReference>
<feature type="non-terminal residue" evidence="3">
    <location>
        <position position="736"/>
    </location>
</feature>
<proteinExistence type="predicted"/>
<evidence type="ECO:0000256" key="1">
    <source>
        <dbReference type="SAM" id="MobiDB-lite"/>
    </source>
</evidence>